<dbReference type="Proteomes" id="UP000494249">
    <property type="component" value="Unassembled WGS sequence"/>
</dbReference>
<protein>
    <submittedName>
        <fullName evidence="1">Uncharacterized protein</fullName>
    </submittedName>
</protein>
<evidence type="ECO:0000313" key="2">
    <source>
        <dbReference type="Proteomes" id="UP000494249"/>
    </source>
</evidence>
<name>A0A6J5CNL5_9BURK</name>
<proteinExistence type="predicted"/>
<reference evidence="1 2" key="1">
    <citation type="submission" date="2020-04" db="EMBL/GenBank/DDBJ databases">
        <authorList>
            <person name="De Canck E."/>
        </authorList>
    </citation>
    <scope>NUCLEOTIDE SEQUENCE [LARGE SCALE GENOMIC DNA]</scope>
    <source>
        <strain evidence="1 2">LMG 22037</strain>
    </source>
</reference>
<accession>A0A6J5CNL5</accession>
<gene>
    <name evidence="1" type="ORF">LMG22037_06358</name>
</gene>
<evidence type="ECO:0000313" key="1">
    <source>
        <dbReference type="EMBL" id="CAB3740114.1"/>
    </source>
</evidence>
<dbReference type="EMBL" id="CADIKB010000064">
    <property type="protein sequence ID" value="CAB3740114.1"/>
    <property type="molecule type" value="Genomic_DNA"/>
</dbReference>
<dbReference type="AlphaFoldDB" id="A0A6J5CNL5"/>
<sequence length="69" mass="7839">MSAPIPPGLRPDVYFCPYRVVLVAFRSDGGWQSHHVRNFWNCTTDPSAEQMRFRAIPACVLSGEPLSRF</sequence>
<organism evidence="1 2">
    <name type="scientific">Paraburkholderia phenoliruptrix</name>
    <dbReference type="NCBI Taxonomy" id="252970"/>
    <lineage>
        <taxon>Bacteria</taxon>
        <taxon>Pseudomonadati</taxon>
        <taxon>Pseudomonadota</taxon>
        <taxon>Betaproteobacteria</taxon>
        <taxon>Burkholderiales</taxon>
        <taxon>Burkholderiaceae</taxon>
        <taxon>Paraburkholderia</taxon>
    </lineage>
</organism>